<dbReference type="PANTHER" id="PTHR12129:SF15">
    <property type="entry name" value="URONYL 2-SULFOTRANSFERASE"/>
    <property type="match status" value="1"/>
</dbReference>
<name>A0AA38HT66_9CUCU</name>
<keyword evidence="2" id="KW-0808">Transferase</keyword>
<evidence type="ECO:0000256" key="2">
    <source>
        <dbReference type="ARBA" id="ARBA00022679"/>
    </source>
</evidence>
<evidence type="ECO:0000256" key="1">
    <source>
        <dbReference type="ARBA" id="ARBA00004323"/>
    </source>
</evidence>
<dbReference type="Gene3D" id="3.40.50.300">
    <property type="entry name" value="P-loop containing nucleotide triphosphate hydrolases"/>
    <property type="match status" value="1"/>
</dbReference>
<reference evidence="10" key="1">
    <citation type="journal article" date="2023" name="G3 (Bethesda)">
        <title>Whole genome assemblies of Zophobas morio and Tenebrio molitor.</title>
        <authorList>
            <person name="Kaur S."/>
            <person name="Stinson S.A."/>
            <person name="diCenzo G.C."/>
        </authorList>
    </citation>
    <scope>NUCLEOTIDE SEQUENCE</scope>
    <source>
        <strain evidence="10">QUZm001</strain>
    </source>
</reference>
<keyword evidence="4" id="KW-0735">Signal-anchor</keyword>
<keyword evidence="3 9" id="KW-0812">Transmembrane</keyword>
<dbReference type="GO" id="GO:0008146">
    <property type="term" value="F:sulfotransferase activity"/>
    <property type="evidence" value="ECO:0007669"/>
    <property type="project" value="InterPro"/>
</dbReference>
<keyword evidence="8" id="KW-0325">Glycoprotein</keyword>
<dbReference type="GO" id="GO:0000139">
    <property type="term" value="C:Golgi membrane"/>
    <property type="evidence" value="ECO:0007669"/>
    <property type="project" value="UniProtKB-SubCell"/>
</dbReference>
<keyword evidence="5 9" id="KW-1133">Transmembrane helix</keyword>
<accession>A0AA38HT66</accession>
<sequence length="324" mass="38408">MYRKLRQQWLLIPVLIMVMFSGSFLFMKNHHVKVYYVRTTVRTTEMSISVLPVKHVTKSLAQLGKMDEINKFVLFLNQVPNCGAEVLIFLLQKMQGPNSYRHVRLKGGTMGKLDKIEQEEFVDGVYTVMREEAVPLSFDRQMYFVNYTLFDKQSPTYINLIREPADKALSRSFYHKKDKSDKNDLVYCLIRGKSNCTTARLDPEKLTVPYFCGHDPKCFLNNQWSLQTAKRNVERYYPVVGVLEEMNTTLDVFEHKIPYFFKGVQNVYKKKMIGPFTSKKTRQLRPKIRKHLQRILAKEYDFYNWAKRRLFKQLQMLYGDHHSH</sequence>
<gene>
    <name evidence="10" type="ORF">Zmor_026229</name>
</gene>
<keyword evidence="7 9" id="KW-0472">Membrane</keyword>
<comment type="subcellular location">
    <subcellularLocation>
        <location evidence="1">Golgi apparatus membrane</location>
        <topology evidence="1">Single-pass type II membrane protein</topology>
    </subcellularLocation>
</comment>
<evidence type="ECO:0000256" key="3">
    <source>
        <dbReference type="ARBA" id="ARBA00022692"/>
    </source>
</evidence>
<dbReference type="PANTHER" id="PTHR12129">
    <property type="entry name" value="HEPARAN SULFATE 2-O-SULFOTRANSFERASE"/>
    <property type="match status" value="1"/>
</dbReference>
<protein>
    <recommendedName>
        <fullName evidence="12">Uronyl 2-sulfotransferase</fullName>
    </recommendedName>
</protein>
<keyword evidence="6" id="KW-0333">Golgi apparatus</keyword>
<dbReference type="InterPro" id="IPR027417">
    <property type="entry name" value="P-loop_NTPase"/>
</dbReference>
<evidence type="ECO:0000256" key="6">
    <source>
        <dbReference type="ARBA" id="ARBA00023034"/>
    </source>
</evidence>
<dbReference type="AlphaFoldDB" id="A0AA38HT66"/>
<dbReference type="InterPro" id="IPR007734">
    <property type="entry name" value="Heparan_SO4_2-O-STrfase"/>
</dbReference>
<dbReference type="EMBL" id="JALNTZ010000008">
    <property type="protein sequence ID" value="KAJ3643525.1"/>
    <property type="molecule type" value="Genomic_DNA"/>
</dbReference>
<evidence type="ECO:0000256" key="9">
    <source>
        <dbReference type="SAM" id="Phobius"/>
    </source>
</evidence>
<evidence type="ECO:0000313" key="11">
    <source>
        <dbReference type="Proteomes" id="UP001168821"/>
    </source>
</evidence>
<dbReference type="Proteomes" id="UP001168821">
    <property type="component" value="Unassembled WGS sequence"/>
</dbReference>
<evidence type="ECO:0008006" key="12">
    <source>
        <dbReference type="Google" id="ProtNLM"/>
    </source>
</evidence>
<proteinExistence type="predicted"/>
<comment type="caution">
    <text evidence="10">The sequence shown here is derived from an EMBL/GenBank/DDBJ whole genome shotgun (WGS) entry which is preliminary data.</text>
</comment>
<evidence type="ECO:0000256" key="5">
    <source>
        <dbReference type="ARBA" id="ARBA00022989"/>
    </source>
</evidence>
<evidence type="ECO:0000313" key="10">
    <source>
        <dbReference type="EMBL" id="KAJ3643525.1"/>
    </source>
</evidence>
<evidence type="ECO:0000256" key="7">
    <source>
        <dbReference type="ARBA" id="ARBA00023136"/>
    </source>
</evidence>
<feature type="transmembrane region" description="Helical" evidence="9">
    <location>
        <begin position="9"/>
        <end position="27"/>
    </location>
</feature>
<keyword evidence="11" id="KW-1185">Reference proteome</keyword>
<evidence type="ECO:0000256" key="4">
    <source>
        <dbReference type="ARBA" id="ARBA00022968"/>
    </source>
</evidence>
<evidence type="ECO:0000256" key="8">
    <source>
        <dbReference type="ARBA" id="ARBA00023180"/>
    </source>
</evidence>
<organism evidence="10 11">
    <name type="scientific">Zophobas morio</name>
    <dbReference type="NCBI Taxonomy" id="2755281"/>
    <lineage>
        <taxon>Eukaryota</taxon>
        <taxon>Metazoa</taxon>
        <taxon>Ecdysozoa</taxon>
        <taxon>Arthropoda</taxon>
        <taxon>Hexapoda</taxon>
        <taxon>Insecta</taxon>
        <taxon>Pterygota</taxon>
        <taxon>Neoptera</taxon>
        <taxon>Endopterygota</taxon>
        <taxon>Coleoptera</taxon>
        <taxon>Polyphaga</taxon>
        <taxon>Cucujiformia</taxon>
        <taxon>Tenebrionidae</taxon>
        <taxon>Zophobas</taxon>
    </lineage>
</organism>